<sequence>MSTLGNISKCLAKFYFQGSEIDWLRFYRPYSSSFQLLTPSTYAWVLRGFWITYTEEGGGVCGSLAANSRLSPKQISTSSQSMTAKVSTGNGPELTFKALIANLEMNAVIEGHQTRDMEICPASAFCDAAATAAKHVCEAIRTIGDLKQPALTIRNLPLQHPLRKTLRKTVNGSSE</sequence>
<protein>
    <submittedName>
        <fullName evidence="1">Beta-ketoacyl synthase domain-containing protein</fullName>
    </submittedName>
</protein>
<dbReference type="EMBL" id="JAQOWY010000279">
    <property type="protein sequence ID" value="KAK1845264.1"/>
    <property type="molecule type" value="Genomic_DNA"/>
</dbReference>
<name>A0AAD9EBQ1_9PEZI</name>
<proteinExistence type="predicted"/>
<comment type="caution">
    <text evidence="1">The sequence shown here is derived from an EMBL/GenBank/DDBJ whole genome shotgun (WGS) entry which is preliminary data.</text>
</comment>
<keyword evidence="2" id="KW-1185">Reference proteome</keyword>
<reference evidence="1" key="1">
    <citation type="submission" date="2023-01" db="EMBL/GenBank/DDBJ databases">
        <title>Colletotrichum chrysophilum M932 genome sequence.</title>
        <authorList>
            <person name="Baroncelli R."/>
        </authorList>
    </citation>
    <scope>NUCLEOTIDE SEQUENCE</scope>
    <source>
        <strain evidence="1">M932</strain>
    </source>
</reference>
<dbReference type="Proteomes" id="UP001243330">
    <property type="component" value="Unassembled WGS sequence"/>
</dbReference>
<dbReference type="Gene3D" id="3.10.129.110">
    <property type="entry name" value="Polyketide synthase dehydratase"/>
    <property type="match status" value="1"/>
</dbReference>
<organism evidence="1 2">
    <name type="scientific">Colletotrichum chrysophilum</name>
    <dbReference type="NCBI Taxonomy" id="1836956"/>
    <lineage>
        <taxon>Eukaryota</taxon>
        <taxon>Fungi</taxon>
        <taxon>Dikarya</taxon>
        <taxon>Ascomycota</taxon>
        <taxon>Pezizomycotina</taxon>
        <taxon>Sordariomycetes</taxon>
        <taxon>Hypocreomycetidae</taxon>
        <taxon>Glomerellales</taxon>
        <taxon>Glomerellaceae</taxon>
        <taxon>Colletotrichum</taxon>
        <taxon>Colletotrichum gloeosporioides species complex</taxon>
    </lineage>
</organism>
<accession>A0AAD9EBQ1</accession>
<gene>
    <name evidence="1" type="ORF">CCHR01_12119</name>
</gene>
<evidence type="ECO:0000313" key="1">
    <source>
        <dbReference type="EMBL" id="KAK1845264.1"/>
    </source>
</evidence>
<dbReference type="InterPro" id="IPR042104">
    <property type="entry name" value="PKS_dehydratase_sf"/>
</dbReference>
<dbReference type="AlphaFoldDB" id="A0AAD9EBQ1"/>
<evidence type="ECO:0000313" key="2">
    <source>
        <dbReference type="Proteomes" id="UP001243330"/>
    </source>
</evidence>